<evidence type="ECO:0000256" key="1">
    <source>
        <dbReference type="ARBA" id="ARBA00001971"/>
    </source>
</evidence>
<evidence type="ECO:0000256" key="4">
    <source>
        <dbReference type="ARBA" id="ARBA00022723"/>
    </source>
</evidence>
<dbReference type="OrthoDB" id="1470350at2759"/>
<dbReference type="GO" id="GO:0016705">
    <property type="term" value="F:oxidoreductase activity, acting on paired donors, with incorporation or reduction of molecular oxygen"/>
    <property type="evidence" value="ECO:0007669"/>
    <property type="project" value="InterPro"/>
</dbReference>
<evidence type="ECO:0000256" key="3">
    <source>
        <dbReference type="ARBA" id="ARBA00022617"/>
    </source>
</evidence>
<dbReference type="SUPFAM" id="SSF48264">
    <property type="entry name" value="Cytochrome P450"/>
    <property type="match status" value="1"/>
</dbReference>
<dbReference type="GO" id="GO:0020037">
    <property type="term" value="F:heme binding"/>
    <property type="evidence" value="ECO:0007669"/>
    <property type="project" value="InterPro"/>
</dbReference>
<evidence type="ECO:0000313" key="11">
    <source>
        <dbReference type="EMBL" id="KPI36535.1"/>
    </source>
</evidence>
<protein>
    <submittedName>
        <fullName evidence="11">Isotrichodermin C-15 hydroxylase</fullName>
    </submittedName>
</protein>
<evidence type="ECO:0000256" key="7">
    <source>
        <dbReference type="ARBA" id="ARBA00023033"/>
    </source>
</evidence>
<evidence type="ECO:0000256" key="8">
    <source>
        <dbReference type="PIRSR" id="PIRSR602401-1"/>
    </source>
</evidence>
<accession>A0A0N1GZF3</accession>
<keyword evidence="10" id="KW-0472">Membrane</keyword>
<dbReference type="Gene3D" id="1.10.630.10">
    <property type="entry name" value="Cytochrome P450"/>
    <property type="match status" value="1"/>
</dbReference>
<dbReference type="PANTHER" id="PTHR24305">
    <property type="entry name" value="CYTOCHROME P450"/>
    <property type="match status" value="1"/>
</dbReference>
<dbReference type="Proteomes" id="UP000038010">
    <property type="component" value="Unassembled WGS sequence"/>
</dbReference>
<dbReference type="GO" id="GO:0009403">
    <property type="term" value="P:toxin biosynthetic process"/>
    <property type="evidence" value="ECO:0007669"/>
    <property type="project" value="UniProtKB-ARBA"/>
</dbReference>
<keyword evidence="5 9" id="KW-0560">Oxidoreductase</keyword>
<evidence type="ECO:0000313" key="12">
    <source>
        <dbReference type="Proteomes" id="UP000038010"/>
    </source>
</evidence>
<dbReference type="InterPro" id="IPR002401">
    <property type="entry name" value="Cyt_P450_E_grp-I"/>
</dbReference>
<comment type="cofactor">
    <cofactor evidence="1 8">
        <name>heme</name>
        <dbReference type="ChEBI" id="CHEBI:30413"/>
    </cofactor>
</comment>
<comment type="similarity">
    <text evidence="2 9">Belongs to the cytochrome P450 family.</text>
</comment>
<evidence type="ECO:0000256" key="6">
    <source>
        <dbReference type="ARBA" id="ARBA00023004"/>
    </source>
</evidence>
<dbReference type="FunFam" id="1.10.630.10:FF:000047">
    <property type="entry name" value="Cytochrome P450 monooxygenase"/>
    <property type="match status" value="1"/>
</dbReference>
<dbReference type="EMBL" id="LFJN01000030">
    <property type="protein sequence ID" value="KPI36535.1"/>
    <property type="molecule type" value="Genomic_DNA"/>
</dbReference>
<dbReference type="InterPro" id="IPR017972">
    <property type="entry name" value="Cyt_P450_CS"/>
</dbReference>
<dbReference type="InterPro" id="IPR001128">
    <property type="entry name" value="Cyt_P450"/>
</dbReference>
<dbReference type="GO" id="GO:0004497">
    <property type="term" value="F:monooxygenase activity"/>
    <property type="evidence" value="ECO:0007669"/>
    <property type="project" value="UniProtKB-KW"/>
</dbReference>
<keyword evidence="12" id="KW-1185">Reference proteome</keyword>
<dbReference type="InterPro" id="IPR036396">
    <property type="entry name" value="Cyt_P450_sf"/>
</dbReference>
<feature type="transmembrane region" description="Helical" evidence="10">
    <location>
        <begin position="20"/>
        <end position="42"/>
    </location>
</feature>
<reference evidence="11 12" key="1">
    <citation type="submission" date="2015-06" db="EMBL/GenBank/DDBJ databases">
        <title>Draft genome of the ant-associated black yeast Phialophora attae CBS 131958.</title>
        <authorList>
            <person name="Moreno L.F."/>
            <person name="Stielow B.J."/>
            <person name="de Hoog S."/>
            <person name="Vicente V.A."/>
            <person name="Weiss V.A."/>
            <person name="de Vries M."/>
            <person name="Cruz L.M."/>
            <person name="Souza E.M."/>
        </authorList>
    </citation>
    <scope>NUCLEOTIDE SEQUENCE [LARGE SCALE GENOMIC DNA]</scope>
    <source>
        <strain evidence="11 12">CBS 131958</strain>
    </source>
</reference>
<dbReference type="PANTHER" id="PTHR24305:SF210">
    <property type="entry name" value="CYTOCHROME P450 MONOOXYGENASE ASQL-RELATED"/>
    <property type="match status" value="1"/>
</dbReference>
<keyword evidence="10" id="KW-1133">Transmembrane helix</keyword>
<keyword evidence="6 8" id="KW-0408">Iron</keyword>
<dbReference type="STRING" id="1664694.A0A0N1GZF3"/>
<dbReference type="CDD" id="cd11058">
    <property type="entry name" value="CYP60B-like"/>
    <property type="match status" value="1"/>
</dbReference>
<evidence type="ECO:0000256" key="5">
    <source>
        <dbReference type="ARBA" id="ARBA00023002"/>
    </source>
</evidence>
<proteinExistence type="inferred from homology"/>
<dbReference type="RefSeq" id="XP_017996498.1">
    <property type="nucleotide sequence ID" value="XM_018144577.1"/>
</dbReference>
<sequence>MAALNTLSFVTAPNISLLTYLGFFLLLLCIGCIAVATYNCFFHSLASLPGPKLYAITDLFYLRKLIAGKWPFALAELHEKYGPIVRYAPNDVSFIGAGAWKDIYGYRTSSREAMSKDLRQYRPTMTDSSNILIADDADHSRMRRLLSHAFSEKALRAQEKLIESYVNKLIDAMRKQSQQTDNSIDMVKWFNFMTFDILGDLSFGQTFGCLDSGGYHPWVASIFDGFKLSTLMQSLKRHPSLFPIMQWFLPKKLIRNQLQHQQLSFETAKQRVQQGPTDHPDFMSHILRHTDGKGLTLDEIGENANILIVAGSETTATLLSGVTFWLLKNPEKYHKLLAEIRGSFAREEEITLEAVSRLPYLLASLKEALRMYPPIPSGLGRIVPDSGAFIDGSWVAGKAVVSIPHYAAYHSPHNFADSSEYIPERWMNDALYTQDARDVVEPFSYGPRNCLGMNLANAEMRMTLARILWNFDLELHPESLHWGTSQQIYVFWEKPPLKIIVQARKTE</sequence>
<dbReference type="VEuPathDB" id="FungiDB:AB675_4438"/>
<feature type="binding site" description="axial binding residue" evidence="8">
    <location>
        <position position="450"/>
    </location>
    <ligand>
        <name>heme</name>
        <dbReference type="ChEBI" id="CHEBI:30413"/>
    </ligand>
    <ligandPart>
        <name>Fe</name>
        <dbReference type="ChEBI" id="CHEBI:18248"/>
    </ligandPart>
</feature>
<dbReference type="InterPro" id="IPR050121">
    <property type="entry name" value="Cytochrome_P450_monoxygenase"/>
</dbReference>
<dbReference type="PRINTS" id="PR00385">
    <property type="entry name" value="P450"/>
</dbReference>
<gene>
    <name evidence="11" type="ORF">AB675_4438</name>
</gene>
<comment type="caution">
    <text evidence="11">The sequence shown here is derived from an EMBL/GenBank/DDBJ whole genome shotgun (WGS) entry which is preliminary data.</text>
</comment>
<dbReference type="Pfam" id="PF00067">
    <property type="entry name" value="p450"/>
    <property type="match status" value="1"/>
</dbReference>
<dbReference type="PRINTS" id="PR00463">
    <property type="entry name" value="EP450I"/>
</dbReference>
<dbReference type="AlphaFoldDB" id="A0A0N1GZF3"/>
<dbReference type="GeneID" id="28736457"/>
<keyword evidence="3 8" id="KW-0349">Heme</keyword>
<organism evidence="11 12">
    <name type="scientific">Cyphellophora attinorum</name>
    <dbReference type="NCBI Taxonomy" id="1664694"/>
    <lineage>
        <taxon>Eukaryota</taxon>
        <taxon>Fungi</taxon>
        <taxon>Dikarya</taxon>
        <taxon>Ascomycota</taxon>
        <taxon>Pezizomycotina</taxon>
        <taxon>Eurotiomycetes</taxon>
        <taxon>Chaetothyriomycetidae</taxon>
        <taxon>Chaetothyriales</taxon>
        <taxon>Cyphellophoraceae</taxon>
        <taxon>Cyphellophora</taxon>
    </lineage>
</organism>
<keyword evidence="10" id="KW-0812">Transmembrane</keyword>
<evidence type="ECO:0000256" key="9">
    <source>
        <dbReference type="RuleBase" id="RU000461"/>
    </source>
</evidence>
<evidence type="ECO:0000256" key="10">
    <source>
        <dbReference type="SAM" id="Phobius"/>
    </source>
</evidence>
<evidence type="ECO:0000256" key="2">
    <source>
        <dbReference type="ARBA" id="ARBA00010617"/>
    </source>
</evidence>
<keyword evidence="4 8" id="KW-0479">Metal-binding</keyword>
<dbReference type="PROSITE" id="PS00086">
    <property type="entry name" value="CYTOCHROME_P450"/>
    <property type="match status" value="1"/>
</dbReference>
<dbReference type="GO" id="GO:0005506">
    <property type="term" value="F:iron ion binding"/>
    <property type="evidence" value="ECO:0007669"/>
    <property type="project" value="InterPro"/>
</dbReference>
<keyword evidence="7 9" id="KW-0503">Monooxygenase</keyword>
<name>A0A0N1GZF3_9EURO</name>